<keyword evidence="5 8" id="KW-0648">Protein biosynthesis</keyword>
<dbReference type="InterPro" id="IPR045864">
    <property type="entry name" value="aa-tRNA-synth_II/BPL/LPL"/>
</dbReference>
<gene>
    <name evidence="8" type="primary">proS</name>
    <name evidence="10" type="ORF">IAB68_02580</name>
</gene>
<dbReference type="Gene3D" id="3.30.110.30">
    <property type="entry name" value="C-terminal domain of ProRS"/>
    <property type="match status" value="1"/>
</dbReference>
<dbReference type="InterPro" id="IPR006195">
    <property type="entry name" value="aa-tRNA-synth_II"/>
</dbReference>
<dbReference type="PRINTS" id="PR01046">
    <property type="entry name" value="TRNASYNTHPRO"/>
</dbReference>
<dbReference type="InterPro" id="IPR033721">
    <property type="entry name" value="ProRS_core_arch_euk"/>
</dbReference>
<dbReference type="InterPro" id="IPR016061">
    <property type="entry name" value="Pro-tRNA_ligase_II_C"/>
</dbReference>
<dbReference type="SUPFAM" id="SSF64586">
    <property type="entry name" value="C-terminal domain of ProRS"/>
    <property type="match status" value="1"/>
</dbReference>
<dbReference type="CDD" id="cd00778">
    <property type="entry name" value="ProRS_core_arch_euk"/>
    <property type="match status" value="1"/>
</dbReference>
<comment type="caution">
    <text evidence="10">The sequence shown here is derived from an EMBL/GenBank/DDBJ whole genome shotgun (WGS) entry which is preliminary data.</text>
</comment>
<dbReference type="Pfam" id="PF00587">
    <property type="entry name" value="tRNA-synt_2b"/>
    <property type="match status" value="1"/>
</dbReference>
<dbReference type="SMART" id="SM00946">
    <property type="entry name" value="ProRS-C_1"/>
    <property type="match status" value="1"/>
</dbReference>
<dbReference type="Gene3D" id="3.30.930.10">
    <property type="entry name" value="Bira Bifunctional Protein, Domain 2"/>
    <property type="match status" value="1"/>
</dbReference>
<protein>
    <recommendedName>
        <fullName evidence="8">Proline--tRNA ligase</fullName>
        <ecNumber evidence="8">6.1.1.15</ecNumber>
    </recommendedName>
    <alternativeName>
        <fullName evidence="8">Prolyl-tRNA synthetase</fullName>
        <shortName evidence="8">ProRS</shortName>
    </alternativeName>
</protein>
<evidence type="ECO:0000259" key="9">
    <source>
        <dbReference type="PROSITE" id="PS50862"/>
    </source>
</evidence>
<sequence>MNDNQVKEITNRDVDFAKWYTDVVKKADLVDYSSVKGSMIIRPYGYAIWENMQSILDKKFKSTNHENVQMPMFIPESLLNVEKEHVKGFAPEVAWVTYGGETKLEERMCVRPTSETLFCEHFKKIIKSYRDLPLLYNQWCTIVRWEKTTRPFLRSREILWQEGHTMHATEKEAKEETLRMLKIYEDFQKNILAIPVFTGKKTDKEKFAGADETYSVEAMMYDGVALQNATSHYFGQNFSKAFDIKFLDKDNKLKYPYQTSWGCTTRMIGALVMVHGDNRGLVLPPRIAPYKVIIIPIKDDEEINKVVNDLKEDLSDSLVTYKIDNSNKTPGFKFAEAEVKGYPIRIEVGKRDLKEGLVTIVRRDTLEKIKVPIDEAVMKVNELLINIQNDMYERALKRRNSMIYEASNYEEMTKIAKEKPGFIFTNWCGDEACENKIKDDLGLKSRCIPFEGAEPDGDKTCVCCGKKATTKIYWAKQY</sequence>
<comment type="subunit">
    <text evidence="8">Homodimer.</text>
</comment>
<dbReference type="InterPro" id="IPR004499">
    <property type="entry name" value="Pro-tRNA-ligase_IIa_arc-type"/>
</dbReference>
<dbReference type="GO" id="GO:0006433">
    <property type="term" value="P:prolyl-tRNA aminoacylation"/>
    <property type="evidence" value="ECO:0007669"/>
    <property type="project" value="UniProtKB-UniRule"/>
</dbReference>
<dbReference type="Pfam" id="PF03129">
    <property type="entry name" value="HGTP_anticodon"/>
    <property type="match status" value="1"/>
</dbReference>
<dbReference type="HAMAP" id="MF_01571">
    <property type="entry name" value="Pro_tRNA_synth_type3"/>
    <property type="match status" value="1"/>
</dbReference>
<accession>A0A9D1IMT8</accession>
<dbReference type="PROSITE" id="PS50862">
    <property type="entry name" value="AA_TRNA_LIGASE_II"/>
    <property type="match status" value="1"/>
</dbReference>
<reference evidence="10" key="1">
    <citation type="submission" date="2020-10" db="EMBL/GenBank/DDBJ databases">
        <authorList>
            <person name="Gilroy R."/>
        </authorList>
    </citation>
    <scope>NUCLEOTIDE SEQUENCE</scope>
    <source>
        <strain evidence="10">CHK193-30670</strain>
    </source>
</reference>
<evidence type="ECO:0000256" key="2">
    <source>
        <dbReference type="ARBA" id="ARBA00022598"/>
    </source>
</evidence>
<dbReference type="PANTHER" id="PTHR43382:SF2">
    <property type="entry name" value="BIFUNCTIONAL GLUTAMATE_PROLINE--TRNA LIGASE"/>
    <property type="match status" value="1"/>
</dbReference>
<evidence type="ECO:0000313" key="10">
    <source>
        <dbReference type="EMBL" id="HIU40172.1"/>
    </source>
</evidence>
<dbReference type="EMBL" id="DVMT01000027">
    <property type="protein sequence ID" value="HIU40172.1"/>
    <property type="molecule type" value="Genomic_DNA"/>
</dbReference>
<reference evidence="10" key="2">
    <citation type="journal article" date="2021" name="PeerJ">
        <title>Extensive microbial diversity within the chicken gut microbiome revealed by metagenomics and culture.</title>
        <authorList>
            <person name="Gilroy R."/>
            <person name="Ravi A."/>
            <person name="Getino M."/>
            <person name="Pursley I."/>
            <person name="Horton D.L."/>
            <person name="Alikhan N.F."/>
            <person name="Baker D."/>
            <person name="Gharbi K."/>
            <person name="Hall N."/>
            <person name="Watson M."/>
            <person name="Adriaenssens E.M."/>
            <person name="Foster-Nyarko E."/>
            <person name="Jarju S."/>
            <person name="Secka A."/>
            <person name="Antonio M."/>
            <person name="Oren A."/>
            <person name="Chaudhuri R.R."/>
            <person name="La Ragione R."/>
            <person name="Hildebrand F."/>
            <person name="Pallen M.J."/>
        </authorList>
    </citation>
    <scope>NUCLEOTIDE SEQUENCE</scope>
    <source>
        <strain evidence="10">CHK193-30670</strain>
    </source>
</reference>
<comment type="domain">
    <text evidence="8">Consists of three domains: the N-terminal catalytic domain, the anticodon-binding domain and the C-terminal extension.</text>
</comment>
<evidence type="ECO:0000256" key="5">
    <source>
        <dbReference type="ARBA" id="ARBA00022917"/>
    </source>
</evidence>
<dbReference type="PANTHER" id="PTHR43382">
    <property type="entry name" value="PROLYL-TRNA SYNTHETASE"/>
    <property type="match status" value="1"/>
</dbReference>
<dbReference type="GO" id="GO:0017101">
    <property type="term" value="C:aminoacyl-tRNA synthetase multienzyme complex"/>
    <property type="evidence" value="ECO:0007669"/>
    <property type="project" value="TreeGrafter"/>
</dbReference>
<dbReference type="GO" id="GO:0005524">
    <property type="term" value="F:ATP binding"/>
    <property type="evidence" value="ECO:0007669"/>
    <property type="project" value="UniProtKB-UniRule"/>
</dbReference>
<organism evidence="10 11">
    <name type="scientific">Candidatus Aphodocola excrementigallinarum</name>
    <dbReference type="NCBI Taxonomy" id="2840670"/>
    <lineage>
        <taxon>Bacteria</taxon>
        <taxon>Bacillati</taxon>
        <taxon>Bacillota</taxon>
        <taxon>Bacilli</taxon>
        <taxon>Candidatus Aphodocola</taxon>
    </lineage>
</organism>
<evidence type="ECO:0000256" key="4">
    <source>
        <dbReference type="ARBA" id="ARBA00022840"/>
    </source>
</evidence>
<dbReference type="Gene3D" id="3.40.50.800">
    <property type="entry name" value="Anticodon-binding domain"/>
    <property type="match status" value="1"/>
</dbReference>
<comment type="subcellular location">
    <subcellularLocation>
        <location evidence="8">Cytoplasm</location>
    </subcellularLocation>
</comment>
<dbReference type="FunFam" id="3.30.930.10:FF:000037">
    <property type="entry name" value="Proline--tRNA ligase"/>
    <property type="match status" value="1"/>
</dbReference>
<keyword evidence="4 8" id="KW-0067">ATP-binding</keyword>
<dbReference type="InterPro" id="IPR002314">
    <property type="entry name" value="aa-tRNA-synt_IIb"/>
</dbReference>
<dbReference type="Proteomes" id="UP000824074">
    <property type="component" value="Unassembled WGS sequence"/>
</dbReference>
<dbReference type="NCBIfam" id="TIGR00408">
    <property type="entry name" value="proS_fam_I"/>
    <property type="match status" value="1"/>
</dbReference>
<dbReference type="Pfam" id="PF09180">
    <property type="entry name" value="ProRS-C_1"/>
    <property type="match status" value="1"/>
</dbReference>
<dbReference type="GO" id="GO:0140096">
    <property type="term" value="F:catalytic activity, acting on a protein"/>
    <property type="evidence" value="ECO:0007669"/>
    <property type="project" value="UniProtKB-ARBA"/>
</dbReference>
<dbReference type="EC" id="6.1.1.15" evidence="8"/>
<keyword evidence="2 8" id="KW-0436">Ligase</keyword>
<keyword evidence="6 8" id="KW-0030">Aminoacyl-tRNA synthetase</keyword>
<dbReference type="CDD" id="cd00862">
    <property type="entry name" value="ProRS_anticodon_zinc"/>
    <property type="match status" value="1"/>
</dbReference>
<dbReference type="SUPFAM" id="SSF55681">
    <property type="entry name" value="Class II aaRS and biotin synthetases"/>
    <property type="match status" value="1"/>
</dbReference>
<evidence type="ECO:0000256" key="7">
    <source>
        <dbReference type="ARBA" id="ARBA00047671"/>
    </source>
</evidence>
<evidence type="ECO:0000256" key="1">
    <source>
        <dbReference type="ARBA" id="ARBA00022490"/>
    </source>
</evidence>
<dbReference type="GO" id="GO:0005737">
    <property type="term" value="C:cytoplasm"/>
    <property type="evidence" value="ECO:0007669"/>
    <property type="project" value="UniProtKB-SubCell"/>
</dbReference>
<dbReference type="GO" id="GO:0004827">
    <property type="term" value="F:proline-tRNA ligase activity"/>
    <property type="evidence" value="ECO:0007669"/>
    <property type="project" value="UniProtKB-UniRule"/>
</dbReference>
<dbReference type="InterPro" id="IPR002316">
    <property type="entry name" value="Pro-tRNA-ligase_IIa"/>
</dbReference>
<evidence type="ECO:0000256" key="6">
    <source>
        <dbReference type="ARBA" id="ARBA00023146"/>
    </source>
</evidence>
<keyword evidence="3 8" id="KW-0547">Nucleotide-binding</keyword>
<evidence type="ECO:0000313" key="11">
    <source>
        <dbReference type="Proteomes" id="UP000824074"/>
    </source>
</evidence>
<comment type="function">
    <text evidence="8">Catalyzes the attachment of proline to tRNA(Pro) in a two-step reaction: proline is first activated by ATP to form Pro-AMP and then transferred to the acceptor end of tRNA(Pro).</text>
</comment>
<proteinExistence type="inferred from homology"/>
<dbReference type="InterPro" id="IPR004154">
    <property type="entry name" value="Anticodon-bd"/>
</dbReference>
<evidence type="ECO:0000256" key="3">
    <source>
        <dbReference type="ARBA" id="ARBA00022741"/>
    </source>
</evidence>
<comment type="catalytic activity">
    <reaction evidence="7 8">
        <text>tRNA(Pro) + L-proline + ATP = L-prolyl-tRNA(Pro) + AMP + diphosphate</text>
        <dbReference type="Rhea" id="RHEA:14305"/>
        <dbReference type="Rhea" id="RHEA-COMP:9700"/>
        <dbReference type="Rhea" id="RHEA-COMP:9702"/>
        <dbReference type="ChEBI" id="CHEBI:30616"/>
        <dbReference type="ChEBI" id="CHEBI:33019"/>
        <dbReference type="ChEBI" id="CHEBI:60039"/>
        <dbReference type="ChEBI" id="CHEBI:78442"/>
        <dbReference type="ChEBI" id="CHEBI:78532"/>
        <dbReference type="ChEBI" id="CHEBI:456215"/>
        <dbReference type="EC" id="6.1.1.15"/>
    </reaction>
</comment>
<comment type="similarity">
    <text evidence="8">Belongs to the class-II aminoacyl-tRNA synthetase family. ProS type 3 subfamily.</text>
</comment>
<dbReference type="AlphaFoldDB" id="A0A9D1IMT8"/>
<dbReference type="InterPro" id="IPR036621">
    <property type="entry name" value="Anticodon-bd_dom_sf"/>
</dbReference>
<evidence type="ECO:0000256" key="8">
    <source>
        <dbReference type="HAMAP-Rule" id="MF_01571"/>
    </source>
</evidence>
<feature type="domain" description="Aminoacyl-transfer RNA synthetases class-II family profile" evidence="9">
    <location>
        <begin position="15"/>
        <end position="284"/>
    </location>
</feature>
<dbReference type="GO" id="GO:0016740">
    <property type="term" value="F:transferase activity"/>
    <property type="evidence" value="ECO:0007669"/>
    <property type="project" value="UniProtKB-ARBA"/>
</dbReference>
<dbReference type="InterPro" id="IPR017449">
    <property type="entry name" value="Pro-tRNA_synth_II"/>
</dbReference>
<dbReference type="SUPFAM" id="SSF52954">
    <property type="entry name" value="Class II aaRS ABD-related"/>
    <property type="match status" value="1"/>
</dbReference>
<keyword evidence="1 8" id="KW-0963">Cytoplasm</keyword>
<name>A0A9D1IMT8_9FIRM</name>